<name>A0A8H6K7E9_9PEZI</name>
<reference evidence="1" key="1">
    <citation type="journal article" date="2020" name="Phytopathology">
        <title>Genome Sequence Resources of Colletotrichum truncatum, C. plurivorum, C. musicola, and C. sojae: Four Species Pathogenic to Soybean (Glycine max).</title>
        <authorList>
            <person name="Rogerio F."/>
            <person name="Boufleur T.R."/>
            <person name="Ciampi-Guillardi M."/>
            <person name="Sukno S.A."/>
            <person name="Thon M.R."/>
            <person name="Massola Junior N.S."/>
            <person name="Baroncelli R."/>
        </authorList>
    </citation>
    <scope>NUCLEOTIDE SEQUENCE</scope>
    <source>
        <strain evidence="1">LFN00145</strain>
    </source>
</reference>
<keyword evidence="2" id="KW-1185">Reference proteome</keyword>
<proteinExistence type="predicted"/>
<evidence type="ECO:0000313" key="1">
    <source>
        <dbReference type="EMBL" id="KAF6826289.1"/>
    </source>
</evidence>
<accession>A0A8H6K7E9</accession>
<organism evidence="1 2">
    <name type="scientific">Colletotrichum plurivorum</name>
    <dbReference type="NCBI Taxonomy" id="2175906"/>
    <lineage>
        <taxon>Eukaryota</taxon>
        <taxon>Fungi</taxon>
        <taxon>Dikarya</taxon>
        <taxon>Ascomycota</taxon>
        <taxon>Pezizomycotina</taxon>
        <taxon>Sordariomycetes</taxon>
        <taxon>Hypocreomycetidae</taxon>
        <taxon>Glomerellales</taxon>
        <taxon>Glomerellaceae</taxon>
        <taxon>Colletotrichum</taxon>
        <taxon>Colletotrichum orchidearum species complex</taxon>
    </lineage>
</organism>
<evidence type="ECO:0000313" key="2">
    <source>
        <dbReference type="Proteomes" id="UP000654918"/>
    </source>
</evidence>
<gene>
    <name evidence="1" type="ORF">CPLU01_09745</name>
</gene>
<dbReference type="EMBL" id="WIGO01000157">
    <property type="protein sequence ID" value="KAF6826289.1"/>
    <property type="molecule type" value="Genomic_DNA"/>
</dbReference>
<dbReference type="AlphaFoldDB" id="A0A8H6K7E9"/>
<dbReference type="Proteomes" id="UP000654918">
    <property type="component" value="Unassembled WGS sequence"/>
</dbReference>
<protein>
    <submittedName>
        <fullName evidence="1">Uncharacterized protein</fullName>
    </submittedName>
</protein>
<sequence length="50" mass="5555">MPTIANPLPNFGIFYRRFTTGTKRSPSCFIGVGMVATARNRRTPKDQGKP</sequence>
<comment type="caution">
    <text evidence="1">The sequence shown here is derived from an EMBL/GenBank/DDBJ whole genome shotgun (WGS) entry which is preliminary data.</text>
</comment>